<dbReference type="GeneID" id="61612602"/>
<keyword evidence="3" id="KW-0238">DNA-binding</keyword>
<evidence type="ECO:0000313" key="6">
    <source>
        <dbReference type="EMBL" id="VTZ63120.1"/>
    </source>
</evidence>
<dbReference type="Pfam" id="PF13377">
    <property type="entry name" value="Peripla_BP_3"/>
    <property type="match status" value="1"/>
</dbReference>
<reference evidence="6" key="1">
    <citation type="submission" date="2019-06" db="EMBL/GenBank/DDBJ databases">
        <authorList>
            <person name="Le Quere A."/>
            <person name="Colella S."/>
        </authorList>
    </citation>
    <scope>NUCLEOTIDE SEQUENCE</scope>
    <source>
        <strain evidence="6">EmedicaeMD41</strain>
    </source>
</reference>
<dbReference type="InterPro" id="IPR000843">
    <property type="entry name" value="HTH_LacI"/>
</dbReference>
<organism evidence="6">
    <name type="scientific">Sinorhizobium medicae</name>
    <dbReference type="NCBI Taxonomy" id="110321"/>
    <lineage>
        <taxon>Bacteria</taxon>
        <taxon>Pseudomonadati</taxon>
        <taxon>Pseudomonadota</taxon>
        <taxon>Alphaproteobacteria</taxon>
        <taxon>Hyphomicrobiales</taxon>
        <taxon>Rhizobiaceae</taxon>
        <taxon>Sinorhizobium/Ensifer group</taxon>
        <taxon>Sinorhizobium</taxon>
    </lineage>
</organism>
<dbReference type="CDD" id="cd06278">
    <property type="entry name" value="PBP1_LacI-like"/>
    <property type="match status" value="1"/>
</dbReference>
<proteinExistence type="predicted"/>
<dbReference type="PROSITE" id="PS50932">
    <property type="entry name" value="HTH_LACI_2"/>
    <property type="match status" value="1"/>
</dbReference>
<dbReference type="PANTHER" id="PTHR30146">
    <property type="entry name" value="LACI-RELATED TRANSCRIPTIONAL REPRESSOR"/>
    <property type="match status" value="1"/>
</dbReference>
<dbReference type="GO" id="GO:0000976">
    <property type="term" value="F:transcription cis-regulatory region binding"/>
    <property type="evidence" value="ECO:0007669"/>
    <property type="project" value="TreeGrafter"/>
</dbReference>
<keyword evidence="4" id="KW-0804">Transcription</keyword>
<dbReference type="InterPro" id="IPR010982">
    <property type="entry name" value="Lambda_DNA-bd_dom_sf"/>
</dbReference>
<dbReference type="Gene3D" id="1.10.260.40">
    <property type="entry name" value="lambda repressor-like DNA-binding domains"/>
    <property type="match status" value="1"/>
</dbReference>
<feature type="domain" description="HTH lacI-type" evidence="5">
    <location>
        <begin position="7"/>
        <end position="61"/>
    </location>
</feature>
<gene>
    <name evidence="6" type="ORF">EMEDMD4_490047</name>
</gene>
<dbReference type="PANTHER" id="PTHR30146:SF95">
    <property type="entry name" value="RIBOSE OPERON REPRESSOR"/>
    <property type="match status" value="1"/>
</dbReference>
<dbReference type="EMBL" id="CABFNB010000116">
    <property type="protein sequence ID" value="VTZ63120.1"/>
    <property type="molecule type" value="Genomic_DNA"/>
</dbReference>
<dbReference type="OMA" id="ALCCFDD"/>
<evidence type="ECO:0000256" key="4">
    <source>
        <dbReference type="ARBA" id="ARBA00023163"/>
    </source>
</evidence>
<dbReference type="SUPFAM" id="SSF47413">
    <property type="entry name" value="lambda repressor-like DNA-binding domains"/>
    <property type="match status" value="1"/>
</dbReference>
<name>A0A508X4Q9_9HYPH</name>
<dbReference type="Pfam" id="PF00356">
    <property type="entry name" value="LacI"/>
    <property type="match status" value="1"/>
</dbReference>
<keyword evidence="2" id="KW-0805">Transcription regulation</keyword>
<accession>A0A508X4Q9</accession>
<dbReference type="Gene3D" id="3.40.50.2300">
    <property type="match status" value="2"/>
</dbReference>
<dbReference type="SUPFAM" id="SSF53822">
    <property type="entry name" value="Periplasmic binding protein-like I"/>
    <property type="match status" value="1"/>
</dbReference>
<protein>
    <submittedName>
        <fullName evidence="6">Periplasmic binding protein/LacI transcriptional regulator</fullName>
    </submittedName>
</protein>
<dbReference type="AlphaFoldDB" id="A0A508X4Q9"/>
<dbReference type="SMART" id="SM00354">
    <property type="entry name" value="HTH_LACI"/>
    <property type="match status" value="1"/>
</dbReference>
<evidence type="ECO:0000256" key="3">
    <source>
        <dbReference type="ARBA" id="ARBA00023125"/>
    </source>
</evidence>
<evidence type="ECO:0000259" key="5">
    <source>
        <dbReference type="PROSITE" id="PS50932"/>
    </source>
</evidence>
<dbReference type="InterPro" id="IPR046335">
    <property type="entry name" value="LacI/GalR-like_sensor"/>
</dbReference>
<dbReference type="CDD" id="cd01392">
    <property type="entry name" value="HTH_LacI"/>
    <property type="match status" value="1"/>
</dbReference>
<dbReference type="RefSeq" id="WP_011969387.1">
    <property type="nucleotide sequence ID" value="NZ_ATYC01000008.1"/>
</dbReference>
<evidence type="ECO:0000256" key="2">
    <source>
        <dbReference type="ARBA" id="ARBA00023015"/>
    </source>
</evidence>
<dbReference type="GO" id="GO:0003700">
    <property type="term" value="F:DNA-binding transcription factor activity"/>
    <property type="evidence" value="ECO:0007669"/>
    <property type="project" value="TreeGrafter"/>
</dbReference>
<dbReference type="Proteomes" id="UP000507954">
    <property type="component" value="Unassembled WGS sequence"/>
</dbReference>
<sequence length="335" mass="36527">MPQKPFVSAQEVAERAGVSRSAVSRTFTPGASVSPETRRRVVEAAEALGYHVNHLARGLMRNESGIVCLIVSEMSTPYRANLIRAMTQQLQNAGKIAMLINTDRSDGSVDLALRQAIRYRADASIILSGMPDRSITQLCLKNGQRLVLINRDDDQQGPLRINLDDAEAAGRVVTAFVRAGCRRLAFANSQAGTPSLMAREHGFVAAAKTMGLPVRVERHGPTDYESGRVLAQRLLTLSERPDAVFCATDLLACGFMDAARHQFRVAIPDQLCVVGFDDIEQAAWSSYDLTTFAQPVEMIAREAVAWLVNESGQAAGDDSVRFQPNLVWRSSVRGG</sequence>
<dbReference type="InterPro" id="IPR028082">
    <property type="entry name" value="Peripla_BP_I"/>
</dbReference>
<keyword evidence="1" id="KW-0678">Repressor</keyword>
<evidence type="ECO:0000256" key="1">
    <source>
        <dbReference type="ARBA" id="ARBA00022491"/>
    </source>
</evidence>